<evidence type="ECO:0008006" key="3">
    <source>
        <dbReference type="Google" id="ProtNLM"/>
    </source>
</evidence>
<evidence type="ECO:0000313" key="2">
    <source>
        <dbReference type="Proteomes" id="UP001203338"/>
    </source>
</evidence>
<evidence type="ECO:0000313" key="1">
    <source>
        <dbReference type="EMBL" id="MCL6270254.1"/>
    </source>
</evidence>
<accession>A0ABT0PFW2</accession>
<organism evidence="1 2">
    <name type="scientific">Parendozoicomonas callyspongiae</name>
    <dbReference type="NCBI Taxonomy" id="2942213"/>
    <lineage>
        <taxon>Bacteria</taxon>
        <taxon>Pseudomonadati</taxon>
        <taxon>Pseudomonadota</taxon>
        <taxon>Gammaproteobacteria</taxon>
        <taxon>Oceanospirillales</taxon>
        <taxon>Endozoicomonadaceae</taxon>
        <taxon>Parendozoicomonas</taxon>
    </lineage>
</organism>
<name>A0ABT0PFW2_9GAMM</name>
<reference evidence="1 2" key="1">
    <citation type="submission" date="2022-05" db="EMBL/GenBank/DDBJ databases">
        <authorList>
            <person name="Park J.-S."/>
        </authorList>
    </citation>
    <scope>NUCLEOTIDE SEQUENCE [LARGE SCALE GENOMIC DNA]</scope>
    <source>
        <strain evidence="1 2">2012CJ34-2</strain>
    </source>
</reference>
<proteinExistence type="predicted"/>
<comment type="caution">
    <text evidence="1">The sequence shown here is derived from an EMBL/GenBank/DDBJ whole genome shotgun (WGS) entry which is preliminary data.</text>
</comment>
<keyword evidence="2" id="KW-1185">Reference proteome</keyword>
<dbReference type="Proteomes" id="UP001203338">
    <property type="component" value="Unassembled WGS sequence"/>
</dbReference>
<dbReference type="EMBL" id="JAMFLX010000011">
    <property type="protein sequence ID" value="MCL6270254.1"/>
    <property type="molecule type" value="Genomic_DNA"/>
</dbReference>
<protein>
    <recommendedName>
        <fullName evidence="3">Restriction endonuclease type IV Mrr domain-containing protein</fullName>
    </recommendedName>
</protein>
<sequence length="219" mass="25280">MVSTGIESGSLAQFDFIMRSDPELQDFLNRRCADTYEEFIGLLYRDLDYAISQLEENRHLHYEAGEDQLTVQIQSMLRMRGYAAEHDASYGGNCDLVVRSRNNFVWLGEAKIGRSKNNIDEGYRQLTTRYATGTDSQKEGGLIIYFQTKNAKSQMDDWKDRIHSVEPSKVTIKNCELKQSAFFSTHTLEASGQPYRIRHIPVVLHFDPKDKSGRNRKKR</sequence>
<dbReference type="RefSeq" id="WP_249699429.1">
    <property type="nucleotide sequence ID" value="NZ_JAMFLX010000011.1"/>
</dbReference>
<gene>
    <name evidence="1" type="ORF">M3P05_10005</name>
</gene>